<sequence>MSDPSPTRRGGRLRRACDLCQQKKIRCDNGKPECENCRLSGSHCTVTRRSPPIRSNTKERLAEAKSRIRELEASVITQRDLQSPFHGDRSAGSFDSLSPGYLEEPHDVETTLAMFQTHIALCGVGAAGSAERDSFCSLIHQRTGCDFDIDKFLQGLPNASGIPNSRDPEKTTSQKWPSQILVQTCIHQFVKTGLYSVFPIANVEVLQTLLNQNILDHQTQPTHIANLACLVAFTALVTELHRLEPAFSDTDPDSYLRAALSLLPRLLMEAANLRTLETFTLIVTYLLPIGHTKTADFLLAVAVRILYNIGGNRYSVILKPEGGHLRAIFWHCYILDKELAIRFGRPPLINDIDCDLRLPDNYISSWSHDHFFHRPLSSQILLYTSDLRLALIKSKIYALLYSDHGRAQPEARRLQYIRELDEELNALKYSFPSSCWPDVFATGDSPDYTFHDLSLRGVNLHLEYYFCLGKIHGASNAYSLTSPHSWSFLPSSAELFYQESRTMLLYISRIRRFLNWHTYWIHAQFILTAVVSLFRHLIISPMADTFIRDLQILENTAETFSDLDRESRATRRFAPFFFTSCFTRKLVFLAKQSSRQAGGGQHQRVRP</sequence>
<dbReference type="GO" id="GO:0006351">
    <property type="term" value="P:DNA-templated transcription"/>
    <property type="evidence" value="ECO:0007669"/>
    <property type="project" value="InterPro"/>
</dbReference>
<keyword evidence="3" id="KW-0238">DNA-binding</keyword>
<feature type="coiled-coil region" evidence="6">
    <location>
        <begin position="54"/>
        <end position="81"/>
    </location>
</feature>
<dbReference type="Gene3D" id="4.10.240.10">
    <property type="entry name" value="Zn(2)-C6 fungal-type DNA-binding domain"/>
    <property type="match status" value="1"/>
</dbReference>
<dbReference type="GO" id="GO:0008270">
    <property type="term" value="F:zinc ion binding"/>
    <property type="evidence" value="ECO:0007669"/>
    <property type="project" value="InterPro"/>
</dbReference>
<accession>A0A7R7XUY3</accession>
<dbReference type="GO" id="GO:0003677">
    <property type="term" value="F:DNA binding"/>
    <property type="evidence" value="ECO:0007669"/>
    <property type="project" value="UniProtKB-KW"/>
</dbReference>
<reference evidence="8" key="1">
    <citation type="submission" date="2021-01" db="EMBL/GenBank/DDBJ databases">
        <authorList>
            <consortium name="Aspergillus puulaauensis MK2 genome sequencing consortium"/>
            <person name="Kazuki M."/>
            <person name="Futagami T."/>
        </authorList>
    </citation>
    <scope>NUCLEOTIDE SEQUENCE</scope>
    <source>
        <strain evidence="8">MK2</strain>
    </source>
</reference>
<evidence type="ECO:0000256" key="1">
    <source>
        <dbReference type="ARBA" id="ARBA00022723"/>
    </source>
</evidence>
<dbReference type="PANTHER" id="PTHR46910:SF20">
    <property type="entry name" value="ZN(II)2CYS6 TRANSCRIPTION FACTOR (EUROFUNG)-RELATED"/>
    <property type="match status" value="1"/>
</dbReference>
<dbReference type="PANTHER" id="PTHR46910">
    <property type="entry name" value="TRANSCRIPTION FACTOR PDR1"/>
    <property type="match status" value="1"/>
</dbReference>
<proteinExistence type="predicted"/>
<keyword evidence="1" id="KW-0479">Metal-binding</keyword>
<keyword evidence="6" id="KW-0175">Coiled coil</keyword>
<keyword evidence="9" id="KW-1185">Reference proteome</keyword>
<dbReference type="Pfam" id="PF00172">
    <property type="entry name" value="Zn_clus"/>
    <property type="match status" value="1"/>
</dbReference>
<dbReference type="CDD" id="cd00067">
    <property type="entry name" value="GAL4"/>
    <property type="match status" value="1"/>
</dbReference>
<dbReference type="Pfam" id="PF04082">
    <property type="entry name" value="Fungal_trans"/>
    <property type="match status" value="1"/>
</dbReference>
<evidence type="ECO:0000313" key="9">
    <source>
        <dbReference type="Proteomes" id="UP000654913"/>
    </source>
</evidence>
<dbReference type="SUPFAM" id="SSF57701">
    <property type="entry name" value="Zn2/Cys6 DNA-binding domain"/>
    <property type="match status" value="1"/>
</dbReference>
<evidence type="ECO:0000256" key="3">
    <source>
        <dbReference type="ARBA" id="ARBA00023125"/>
    </source>
</evidence>
<dbReference type="SMART" id="SM00066">
    <property type="entry name" value="GAL4"/>
    <property type="match status" value="1"/>
</dbReference>
<dbReference type="Proteomes" id="UP000654913">
    <property type="component" value="Chromosome 6"/>
</dbReference>
<dbReference type="InterPro" id="IPR050987">
    <property type="entry name" value="AtrR-like"/>
</dbReference>
<feature type="domain" description="Zn(2)-C6 fungal-type" evidence="7">
    <location>
        <begin position="16"/>
        <end position="46"/>
    </location>
</feature>
<name>A0A7R7XUY3_9EURO</name>
<evidence type="ECO:0000256" key="5">
    <source>
        <dbReference type="ARBA" id="ARBA00023242"/>
    </source>
</evidence>
<dbReference type="InterPro" id="IPR036864">
    <property type="entry name" value="Zn2-C6_fun-type_DNA-bd_sf"/>
</dbReference>
<dbReference type="KEGG" id="apuu:APUU_60441A"/>
<evidence type="ECO:0000259" key="7">
    <source>
        <dbReference type="PROSITE" id="PS50048"/>
    </source>
</evidence>
<keyword evidence="5" id="KW-0539">Nucleus</keyword>
<evidence type="ECO:0000256" key="6">
    <source>
        <dbReference type="SAM" id="Coils"/>
    </source>
</evidence>
<dbReference type="GO" id="GO:0000981">
    <property type="term" value="F:DNA-binding transcription factor activity, RNA polymerase II-specific"/>
    <property type="evidence" value="ECO:0007669"/>
    <property type="project" value="InterPro"/>
</dbReference>
<dbReference type="RefSeq" id="XP_041559587.1">
    <property type="nucleotide sequence ID" value="XM_041693682.1"/>
</dbReference>
<dbReference type="OrthoDB" id="4116913at2759"/>
<evidence type="ECO:0000256" key="2">
    <source>
        <dbReference type="ARBA" id="ARBA00023015"/>
    </source>
</evidence>
<dbReference type="InterPro" id="IPR001138">
    <property type="entry name" value="Zn2Cys6_DnaBD"/>
</dbReference>
<dbReference type="GeneID" id="64977398"/>
<evidence type="ECO:0000313" key="8">
    <source>
        <dbReference type="EMBL" id="BCS27393.1"/>
    </source>
</evidence>
<dbReference type="EMBL" id="AP024448">
    <property type="protein sequence ID" value="BCS27393.1"/>
    <property type="molecule type" value="Genomic_DNA"/>
</dbReference>
<reference evidence="8" key="2">
    <citation type="submission" date="2021-02" db="EMBL/GenBank/DDBJ databases">
        <title>Aspergillus puulaauensis MK2 genome sequence.</title>
        <authorList>
            <person name="Futagami T."/>
            <person name="Mori K."/>
            <person name="Kadooka C."/>
            <person name="Tanaka T."/>
        </authorList>
    </citation>
    <scope>NUCLEOTIDE SEQUENCE</scope>
    <source>
        <strain evidence="8">MK2</strain>
    </source>
</reference>
<organism evidence="8 9">
    <name type="scientific">Aspergillus puulaauensis</name>
    <dbReference type="NCBI Taxonomy" id="1220207"/>
    <lineage>
        <taxon>Eukaryota</taxon>
        <taxon>Fungi</taxon>
        <taxon>Dikarya</taxon>
        <taxon>Ascomycota</taxon>
        <taxon>Pezizomycotina</taxon>
        <taxon>Eurotiomycetes</taxon>
        <taxon>Eurotiomycetidae</taxon>
        <taxon>Eurotiales</taxon>
        <taxon>Aspergillaceae</taxon>
        <taxon>Aspergillus</taxon>
    </lineage>
</organism>
<protein>
    <recommendedName>
        <fullName evidence="7">Zn(2)-C6 fungal-type domain-containing protein</fullName>
    </recommendedName>
</protein>
<dbReference type="AlphaFoldDB" id="A0A7R7XUY3"/>
<dbReference type="PROSITE" id="PS50048">
    <property type="entry name" value="ZN2_CY6_FUNGAL_2"/>
    <property type="match status" value="1"/>
</dbReference>
<evidence type="ECO:0000256" key="4">
    <source>
        <dbReference type="ARBA" id="ARBA00023163"/>
    </source>
</evidence>
<keyword evidence="4" id="KW-0804">Transcription</keyword>
<dbReference type="SMART" id="SM00906">
    <property type="entry name" value="Fungal_trans"/>
    <property type="match status" value="1"/>
</dbReference>
<keyword evidence="2" id="KW-0805">Transcription regulation</keyword>
<dbReference type="CDD" id="cd12148">
    <property type="entry name" value="fungal_TF_MHR"/>
    <property type="match status" value="1"/>
</dbReference>
<dbReference type="InterPro" id="IPR007219">
    <property type="entry name" value="XnlR_reg_dom"/>
</dbReference>
<gene>
    <name evidence="8" type="ORF">APUU_60441A</name>
</gene>